<geneLocation type="chloroplast" evidence="2"/>
<keyword evidence="1" id="KW-1133">Transmembrane helix</keyword>
<reference evidence="2" key="1">
    <citation type="journal article" date="2018" name="Am. J. Bot.">
        <title>Organellar phylogenomics inform systematics in the green algal family Hydrodictyaceae (Chlorophyceae) and provide clues to the complex evolutionary history of plastid genomes in the green algal tree of life.</title>
        <authorList>
            <person name="McManus H.A."/>
            <person name="Fucikova K."/>
            <person name="Lewis P.O."/>
            <person name="Lewis L.A."/>
            <person name="Karol K.G."/>
        </authorList>
    </citation>
    <scope>NUCLEOTIDE SEQUENCE</scope>
</reference>
<name>A0A2U8GHX8_9CHLO</name>
<organism evidence="2">
    <name type="scientific">Pediastrum angulosum</name>
    <dbReference type="NCBI Taxonomy" id="271408"/>
    <lineage>
        <taxon>Eukaryota</taxon>
        <taxon>Viridiplantae</taxon>
        <taxon>Chlorophyta</taxon>
        <taxon>core chlorophytes</taxon>
        <taxon>Chlorophyceae</taxon>
        <taxon>CS clade</taxon>
        <taxon>Sphaeropleales</taxon>
        <taxon>Hydrodictyaceae</taxon>
        <taxon>Pediastrum</taxon>
    </lineage>
</organism>
<dbReference type="EMBL" id="MF276978">
    <property type="protein sequence ID" value="AWI68263.1"/>
    <property type="molecule type" value="Genomic_DNA"/>
</dbReference>
<accession>A0A2U8GHX8</accession>
<keyword evidence="2" id="KW-0934">Plastid</keyword>
<evidence type="ECO:0000313" key="2">
    <source>
        <dbReference type="EMBL" id="AWI68263.1"/>
    </source>
</evidence>
<sequence>MTIYSQKIENNLIFLSALFFFALLLHLCFFACFGLLLHFNFLPWLFSLWRSLRIGAAALRKTFCSAAPFASVLRLCRMCNRQRDQNERKASLRNLQRAVFALVLQFLTPSAIRLC</sequence>
<dbReference type="AlphaFoldDB" id="A0A2U8GHX8"/>
<feature type="transmembrane region" description="Helical" evidence="1">
    <location>
        <begin position="57"/>
        <end position="76"/>
    </location>
</feature>
<keyword evidence="2" id="KW-0150">Chloroplast</keyword>
<keyword evidence="1" id="KW-0812">Transmembrane</keyword>
<protein>
    <submittedName>
        <fullName evidence="2">Uncharacterized protein</fullName>
    </submittedName>
</protein>
<proteinExistence type="predicted"/>
<evidence type="ECO:0000256" key="1">
    <source>
        <dbReference type="SAM" id="Phobius"/>
    </source>
</evidence>
<feature type="transmembrane region" description="Helical" evidence="1">
    <location>
        <begin position="12"/>
        <end position="37"/>
    </location>
</feature>
<keyword evidence="1" id="KW-0472">Membrane</keyword>